<accession>E9SAD2</accession>
<dbReference type="AlphaFoldDB" id="E9SAD2"/>
<dbReference type="Proteomes" id="UP000004259">
    <property type="component" value="Unassembled WGS sequence"/>
</dbReference>
<comment type="caution">
    <text evidence="1">The sequence shown here is derived from an EMBL/GenBank/DDBJ whole genome shotgun (WGS) entry which is preliminary data.</text>
</comment>
<dbReference type="EMBL" id="ADKM02000055">
    <property type="protein sequence ID" value="EGC03759.1"/>
    <property type="molecule type" value="Genomic_DNA"/>
</dbReference>
<name>E9SAD2_RUMAL</name>
<evidence type="ECO:0000313" key="1">
    <source>
        <dbReference type="EMBL" id="EGC03759.1"/>
    </source>
</evidence>
<gene>
    <name evidence="1" type="ORF">CUS_4374</name>
</gene>
<reference evidence="1 2" key="1">
    <citation type="submission" date="2011-02" db="EMBL/GenBank/DDBJ databases">
        <authorList>
            <person name="Nelson K.E."/>
            <person name="Sutton G."/>
            <person name="Torralba M."/>
            <person name="Durkin S."/>
            <person name="Harkins D."/>
            <person name="Montgomery R."/>
            <person name="Ziemer C."/>
            <person name="Klaassens E."/>
            <person name="Ocuiv P."/>
            <person name="Morrison M."/>
        </authorList>
    </citation>
    <scope>NUCLEOTIDE SEQUENCE [LARGE SCALE GENOMIC DNA]</scope>
    <source>
        <strain evidence="1 2">8</strain>
    </source>
</reference>
<evidence type="ECO:0000313" key="2">
    <source>
        <dbReference type="Proteomes" id="UP000004259"/>
    </source>
</evidence>
<dbReference type="STRING" id="246199.CUS_4374"/>
<organism evidence="1 2">
    <name type="scientific">Ruminococcus albus 8</name>
    <dbReference type="NCBI Taxonomy" id="246199"/>
    <lineage>
        <taxon>Bacteria</taxon>
        <taxon>Bacillati</taxon>
        <taxon>Bacillota</taxon>
        <taxon>Clostridia</taxon>
        <taxon>Eubacteriales</taxon>
        <taxon>Oscillospiraceae</taxon>
        <taxon>Ruminococcus</taxon>
    </lineage>
</organism>
<proteinExistence type="predicted"/>
<keyword evidence="2" id="KW-1185">Reference proteome</keyword>
<protein>
    <submittedName>
        <fullName evidence="1">Conserved domain protein</fullName>
    </submittedName>
</protein>
<dbReference type="RefSeq" id="WP_002848090.1">
    <property type="nucleotide sequence ID" value="NZ_ADKM02000055.1"/>
</dbReference>
<sequence>MSLICSDYGNAYGNMNSEAKELRRQYSQLCDEYYDPACSGDDEKACKEKKNEILKKMLDISDTRLFCVVTNKNEYLPCVRHIFRVEEEAVNRLEELKEEYYEIYEKCPDDNFCFFRGLHRAQAYAEKFINEEIK</sequence>